<dbReference type="InterPro" id="IPR020846">
    <property type="entry name" value="MFS_dom"/>
</dbReference>
<evidence type="ECO:0000256" key="5">
    <source>
        <dbReference type="ARBA" id="ARBA00022692"/>
    </source>
</evidence>
<comment type="subcellular location">
    <subcellularLocation>
        <location evidence="1">Cell inner membrane</location>
        <topology evidence="1">Multi-pass membrane protein</topology>
    </subcellularLocation>
</comment>
<dbReference type="Gene3D" id="1.20.1250.20">
    <property type="entry name" value="MFS general substrate transporter like domains"/>
    <property type="match status" value="2"/>
</dbReference>
<feature type="transmembrane region" description="Helical" evidence="8">
    <location>
        <begin position="72"/>
        <end position="88"/>
    </location>
</feature>
<feature type="transmembrane region" description="Helical" evidence="8">
    <location>
        <begin position="12"/>
        <end position="31"/>
    </location>
</feature>
<reference evidence="10 11" key="1">
    <citation type="submission" date="2019-12" db="EMBL/GenBank/DDBJ databases">
        <title>Neisseriaceae gen. nov. sp. Genome sequencing and assembly.</title>
        <authorList>
            <person name="Liu Z."/>
            <person name="Li A."/>
        </authorList>
    </citation>
    <scope>NUCLEOTIDE SEQUENCE [LARGE SCALE GENOMIC DNA]</scope>
    <source>
        <strain evidence="10 11">B2N2-7</strain>
    </source>
</reference>
<keyword evidence="4" id="KW-0997">Cell inner membrane</keyword>
<feature type="transmembrane region" description="Helical" evidence="8">
    <location>
        <begin position="135"/>
        <end position="152"/>
    </location>
</feature>
<proteinExistence type="predicted"/>
<organism evidence="10 11">
    <name type="scientific">Craterilacuibacter sinensis</name>
    <dbReference type="NCBI Taxonomy" id="2686017"/>
    <lineage>
        <taxon>Bacteria</taxon>
        <taxon>Pseudomonadati</taxon>
        <taxon>Pseudomonadota</taxon>
        <taxon>Betaproteobacteria</taxon>
        <taxon>Neisseriales</taxon>
        <taxon>Neisseriaceae</taxon>
        <taxon>Craterilacuibacter</taxon>
    </lineage>
</organism>
<comment type="caution">
    <text evidence="10">The sequence shown here is derived from an EMBL/GenBank/DDBJ whole genome shotgun (WGS) entry which is preliminary data.</text>
</comment>
<keyword evidence="7 8" id="KW-0472">Membrane</keyword>
<keyword evidence="2" id="KW-0813">Transport</keyword>
<dbReference type="InterPro" id="IPR024989">
    <property type="entry name" value="MFS_assoc_dom"/>
</dbReference>
<keyword evidence="11" id="KW-1185">Reference proteome</keyword>
<feature type="domain" description="Major facilitator superfamily (MFS) profile" evidence="9">
    <location>
        <begin position="201"/>
        <end position="386"/>
    </location>
</feature>
<evidence type="ECO:0000256" key="7">
    <source>
        <dbReference type="ARBA" id="ARBA00023136"/>
    </source>
</evidence>
<feature type="transmembrane region" description="Helical" evidence="8">
    <location>
        <begin position="158"/>
        <end position="179"/>
    </location>
</feature>
<feature type="transmembrane region" description="Helical" evidence="8">
    <location>
        <begin position="37"/>
        <end position="60"/>
    </location>
</feature>
<keyword evidence="3" id="KW-1003">Cell membrane</keyword>
<dbReference type="Proteomes" id="UP000467214">
    <property type="component" value="Unassembled WGS sequence"/>
</dbReference>
<dbReference type="NCBIfam" id="NF037955">
    <property type="entry name" value="mfs"/>
    <property type="match status" value="1"/>
</dbReference>
<feature type="transmembrane region" description="Helical" evidence="8">
    <location>
        <begin position="267"/>
        <end position="286"/>
    </location>
</feature>
<dbReference type="PIRSF" id="PIRSF004925">
    <property type="entry name" value="HcaT"/>
    <property type="match status" value="1"/>
</dbReference>
<evidence type="ECO:0000256" key="3">
    <source>
        <dbReference type="ARBA" id="ARBA00022475"/>
    </source>
</evidence>
<dbReference type="PROSITE" id="PS50850">
    <property type="entry name" value="MFS"/>
    <property type="match status" value="1"/>
</dbReference>
<dbReference type="GO" id="GO:0015528">
    <property type="term" value="F:lactose:proton symporter activity"/>
    <property type="evidence" value="ECO:0007669"/>
    <property type="project" value="TreeGrafter"/>
</dbReference>
<evidence type="ECO:0000313" key="10">
    <source>
        <dbReference type="EMBL" id="MXR36312.1"/>
    </source>
</evidence>
<accession>A0A845BJD7</accession>
<dbReference type="SUPFAM" id="SSF103473">
    <property type="entry name" value="MFS general substrate transporter"/>
    <property type="match status" value="1"/>
</dbReference>
<name>A0A845BJD7_9NEIS</name>
<protein>
    <submittedName>
        <fullName evidence="10">MFS transporter</fullName>
    </submittedName>
</protein>
<evidence type="ECO:0000256" key="8">
    <source>
        <dbReference type="SAM" id="Phobius"/>
    </source>
</evidence>
<feature type="transmembrane region" description="Helical" evidence="8">
    <location>
        <begin position="329"/>
        <end position="350"/>
    </location>
</feature>
<dbReference type="AlphaFoldDB" id="A0A845BJD7"/>
<dbReference type="GO" id="GO:0030395">
    <property type="term" value="F:lactose binding"/>
    <property type="evidence" value="ECO:0007669"/>
    <property type="project" value="TreeGrafter"/>
</dbReference>
<dbReference type="GO" id="GO:0005886">
    <property type="term" value="C:plasma membrane"/>
    <property type="evidence" value="ECO:0007669"/>
    <property type="project" value="UniProtKB-SubCell"/>
</dbReference>
<keyword evidence="6 8" id="KW-1133">Transmembrane helix</keyword>
<feature type="transmembrane region" description="Helical" evidence="8">
    <location>
        <begin position="237"/>
        <end position="255"/>
    </location>
</feature>
<dbReference type="PANTHER" id="PTHR23522:SF10">
    <property type="entry name" value="3-PHENYLPROPIONIC ACID TRANSPORTER-RELATED"/>
    <property type="match status" value="1"/>
</dbReference>
<keyword evidence="5 8" id="KW-0812">Transmembrane</keyword>
<dbReference type="Pfam" id="PF12832">
    <property type="entry name" value="MFS_1_like"/>
    <property type="match status" value="1"/>
</dbReference>
<feature type="transmembrane region" description="Helical" evidence="8">
    <location>
        <begin position="94"/>
        <end position="115"/>
    </location>
</feature>
<sequence>MKPSLPFAPLAAFYFCYFAFFGLFSPFWGLYLESLSFSAWQISLLMSLSTLARIAAPGLWGWLADHLRRRRPIVIGTSIVSAAAFAMVGLSPVFWWMFAFLALSHFFWAAALPLVEASSAHLTRATPGRYSRIRLWGSVGFVVTSVAGGYLFDWLSIAIMPWVVTATLVLIVFAALAVPDVVPERATDSPGPIMATLRQPVVLALFACCFLMAYAHGPYYVFYSIALKNAGYARDSIGWLWAIGVMAEVAAFWFMPRLMRSASAERLMRVSLLAAVARFALLALALETAALAVLAQLLHGLTFGVHHAAAVALLHRYFAPAHQARAQGFYIIAGFGLGGSSGGLISGLLWPMGGALAVFGMSTLAALGGVILALLFLRSVKQSAAV</sequence>
<gene>
    <name evidence="10" type="ORF">GQF02_04905</name>
</gene>
<dbReference type="EMBL" id="WSSB01000003">
    <property type="protein sequence ID" value="MXR36312.1"/>
    <property type="molecule type" value="Genomic_DNA"/>
</dbReference>
<dbReference type="PANTHER" id="PTHR23522">
    <property type="entry name" value="BLL5896 PROTEIN"/>
    <property type="match status" value="1"/>
</dbReference>
<feature type="transmembrane region" description="Helical" evidence="8">
    <location>
        <begin position="298"/>
        <end position="317"/>
    </location>
</feature>
<evidence type="ECO:0000256" key="4">
    <source>
        <dbReference type="ARBA" id="ARBA00022519"/>
    </source>
</evidence>
<evidence type="ECO:0000256" key="2">
    <source>
        <dbReference type="ARBA" id="ARBA00022448"/>
    </source>
</evidence>
<dbReference type="InterPro" id="IPR036259">
    <property type="entry name" value="MFS_trans_sf"/>
</dbReference>
<evidence type="ECO:0000256" key="6">
    <source>
        <dbReference type="ARBA" id="ARBA00022989"/>
    </source>
</evidence>
<evidence type="ECO:0000259" key="9">
    <source>
        <dbReference type="PROSITE" id="PS50850"/>
    </source>
</evidence>
<dbReference type="InterPro" id="IPR026032">
    <property type="entry name" value="HcaT-like"/>
</dbReference>
<evidence type="ECO:0000313" key="11">
    <source>
        <dbReference type="Proteomes" id="UP000467214"/>
    </source>
</evidence>
<feature type="transmembrane region" description="Helical" evidence="8">
    <location>
        <begin position="200"/>
        <end position="217"/>
    </location>
</feature>
<feature type="transmembrane region" description="Helical" evidence="8">
    <location>
        <begin position="356"/>
        <end position="377"/>
    </location>
</feature>
<evidence type="ECO:0000256" key="1">
    <source>
        <dbReference type="ARBA" id="ARBA00004429"/>
    </source>
</evidence>
<dbReference type="RefSeq" id="WP_160795270.1">
    <property type="nucleotide sequence ID" value="NZ_WSSB01000003.1"/>
</dbReference>